<keyword evidence="2" id="KW-0343">GTPase activation</keyword>
<dbReference type="SMART" id="SM00368">
    <property type="entry name" value="LRR_RI"/>
    <property type="match status" value="7"/>
</dbReference>
<name>A0A9W7ZXQ8_9FUNG</name>
<evidence type="ECO:0000256" key="7">
    <source>
        <dbReference type="ARBA" id="ARBA00023136"/>
    </source>
</evidence>
<dbReference type="PROSITE" id="PS50922">
    <property type="entry name" value="TLC"/>
    <property type="match status" value="1"/>
</dbReference>
<dbReference type="Pfam" id="PF13516">
    <property type="entry name" value="LRR_6"/>
    <property type="match status" value="4"/>
</dbReference>
<dbReference type="Proteomes" id="UP001150538">
    <property type="component" value="Unassembled WGS sequence"/>
</dbReference>
<keyword evidence="4 8" id="KW-0812">Transmembrane</keyword>
<dbReference type="InterPro" id="IPR001611">
    <property type="entry name" value="Leu-rich_rpt"/>
</dbReference>
<protein>
    <submittedName>
        <fullName evidence="12">Ran GAP Rna1</fullName>
    </submittedName>
</protein>
<dbReference type="Gene3D" id="3.80.10.10">
    <property type="entry name" value="Ribonuclease Inhibitor"/>
    <property type="match status" value="1"/>
</dbReference>
<reference evidence="12" key="1">
    <citation type="submission" date="2022-07" db="EMBL/GenBank/DDBJ databases">
        <title>Phylogenomic reconstructions and comparative analyses of Kickxellomycotina fungi.</title>
        <authorList>
            <person name="Reynolds N.K."/>
            <person name="Stajich J.E."/>
            <person name="Barry K."/>
            <person name="Grigoriev I.V."/>
            <person name="Crous P."/>
            <person name="Smith M.E."/>
        </authorList>
    </citation>
    <scope>NUCLEOTIDE SEQUENCE</scope>
    <source>
        <strain evidence="12">NBRC 100468</strain>
    </source>
</reference>
<dbReference type="InterPro" id="IPR032675">
    <property type="entry name" value="LRR_dom_sf"/>
</dbReference>
<dbReference type="InterPro" id="IPR006634">
    <property type="entry name" value="TLC-dom"/>
</dbReference>
<proteinExistence type="predicted"/>
<keyword evidence="5" id="KW-0677">Repeat</keyword>
<dbReference type="Pfam" id="PF03798">
    <property type="entry name" value="TRAM_LAG1_CLN8"/>
    <property type="match status" value="1"/>
</dbReference>
<evidence type="ECO:0000256" key="9">
    <source>
        <dbReference type="SAM" id="MobiDB-lite"/>
    </source>
</evidence>
<evidence type="ECO:0000256" key="3">
    <source>
        <dbReference type="ARBA" id="ARBA00022614"/>
    </source>
</evidence>
<accession>A0A9W7ZXQ8</accession>
<dbReference type="PANTHER" id="PTHR24113">
    <property type="entry name" value="RAN GTPASE-ACTIVATING PROTEIN 1"/>
    <property type="match status" value="1"/>
</dbReference>
<dbReference type="OrthoDB" id="184583at2759"/>
<feature type="transmembrane region" description="Helical" evidence="10">
    <location>
        <begin position="20"/>
        <end position="39"/>
    </location>
</feature>
<dbReference type="AlphaFoldDB" id="A0A9W7ZXQ8"/>
<dbReference type="PANTHER" id="PTHR24113:SF12">
    <property type="entry name" value="RAN GTPASE-ACTIVATING PROTEIN 1"/>
    <property type="match status" value="1"/>
</dbReference>
<evidence type="ECO:0000259" key="11">
    <source>
        <dbReference type="PROSITE" id="PS50922"/>
    </source>
</evidence>
<keyword evidence="6 10" id="KW-1133">Transmembrane helix</keyword>
<dbReference type="SUPFAM" id="SSF52047">
    <property type="entry name" value="RNI-like"/>
    <property type="match status" value="1"/>
</dbReference>
<evidence type="ECO:0000256" key="1">
    <source>
        <dbReference type="ARBA" id="ARBA00004141"/>
    </source>
</evidence>
<organism evidence="12 13">
    <name type="scientific">Mycoemilia scoparia</name>
    <dbReference type="NCBI Taxonomy" id="417184"/>
    <lineage>
        <taxon>Eukaryota</taxon>
        <taxon>Fungi</taxon>
        <taxon>Fungi incertae sedis</taxon>
        <taxon>Zoopagomycota</taxon>
        <taxon>Kickxellomycotina</taxon>
        <taxon>Kickxellomycetes</taxon>
        <taxon>Kickxellales</taxon>
        <taxon>Kickxellaceae</taxon>
        <taxon>Mycoemilia</taxon>
    </lineage>
</organism>
<evidence type="ECO:0000256" key="5">
    <source>
        <dbReference type="ARBA" id="ARBA00022737"/>
    </source>
</evidence>
<dbReference type="GO" id="GO:0016020">
    <property type="term" value="C:membrane"/>
    <property type="evidence" value="ECO:0007669"/>
    <property type="project" value="UniProtKB-SubCell"/>
</dbReference>
<dbReference type="GO" id="GO:0005829">
    <property type="term" value="C:cytosol"/>
    <property type="evidence" value="ECO:0007669"/>
    <property type="project" value="TreeGrafter"/>
</dbReference>
<keyword evidence="13" id="KW-1185">Reference proteome</keyword>
<dbReference type="GO" id="GO:0031267">
    <property type="term" value="F:small GTPase binding"/>
    <property type="evidence" value="ECO:0007669"/>
    <property type="project" value="TreeGrafter"/>
</dbReference>
<feature type="transmembrane region" description="Helical" evidence="10">
    <location>
        <begin position="119"/>
        <end position="146"/>
    </location>
</feature>
<dbReference type="InterPro" id="IPR027038">
    <property type="entry name" value="RanGap"/>
</dbReference>
<feature type="region of interest" description="Disordered" evidence="9">
    <location>
        <begin position="522"/>
        <end position="553"/>
    </location>
</feature>
<evidence type="ECO:0000256" key="10">
    <source>
        <dbReference type="SAM" id="Phobius"/>
    </source>
</evidence>
<dbReference type="GO" id="GO:0005096">
    <property type="term" value="F:GTPase activator activity"/>
    <property type="evidence" value="ECO:0007669"/>
    <property type="project" value="UniProtKB-KW"/>
</dbReference>
<dbReference type="CDD" id="cd00116">
    <property type="entry name" value="LRR_RI"/>
    <property type="match status" value="1"/>
</dbReference>
<gene>
    <name evidence="12" type="primary">rna1</name>
    <name evidence="12" type="ORF">H4219_002383</name>
</gene>
<feature type="domain" description="TLC" evidence="11">
    <location>
        <begin position="1"/>
        <end position="157"/>
    </location>
</feature>
<comment type="caution">
    <text evidence="12">The sequence shown here is derived from an EMBL/GenBank/DDBJ whole genome shotgun (WGS) entry which is preliminary data.</text>
</comment>
<evidence type="ECO:0000313" key="12">
    <source>
        <dbReference type="EMBL" id="KAJ1918764.1"/>
    </source>
</evidence>
<evidence type="ECO:0000313" key="13">
    <source>
        <dbReference type="Proteomes" id="UP001150538"/>
    </source>
</evidence>
<feature type="compositionally biased region" description="Acidic residues" evidence="9">
    <location>
        <begin position="522"/>
        <end position="534"/>
    </location>
</feature>
<feature type="transmembrane region" description="Helical" evidence="10">
    <location>
        <begin position="75"/>
        <end position="99"/>
    </location>
</feature>
<keyword evidence="7 8" id="KW-0472">Membrane</keyword>
<evidence type="ECO:0000256" key="2">
    <source>
        <dbReference type="ARBA" id="ARBA00022468"/>
    </source>
</evidence>
<dbReference type="EMBL" id="JANBPU010000038">
    <property type="protein sequence ID" value="KAJ1918764.1"/>
    <property type="molecule type" value="Genomic_DNA"/>
</dbReference>
<evidence type="ECO:0000256" key="4">
    <source>
        <dbReference type="ARBA" id="ARBA00022692"/>
    </source>
</evidence>
<dbReference type="GO" id="GO:0006913">
    <property type="term" value="P:nucleocytoplasmic transport"/>
    <property type="evidence" value="ECO:0007669"/>
    <property type="project" value="TreeGrafter"/>
</dbReference>
<keyword evidence="3" id="KW-0433">Leucine-rich repeat</keyword>
<evidence type="ECO:0000256" key="8">
    <source>
        <dbReference type="PROSITE-ProRule" id="PRU00205"/>
    </source>
</evidence>
<dbReference type="GO" id="GO:0005634">
    <property type="term" value="C:nucleus"/>
    <property type="evidence" value="ECO:0007669"/>
    <property type="project" value="TreeGrafter"/>
</dbReference>
<evidence type="ECO:0000256" key="6">
    <source>
        <dbReference type="ARBA" id="ARBA00022989"/>
    </source>
</evidence>
<dbReference type="SMART" id="SM00724">
    <property type="entry name" value="TLC"/>
    <property type="match status" value="1"/>
</dbReference>
<sequence length="577" mass="64630">MGFWFQQIFVLNIEERRKDFQIMLAHHIVTCLLLTFSYGMSYTRIGNTVLVIMDFADIWLSMAKCMRYLKLEKPAVFVFGFFVLSWIYTRHYLFGIVIWSTYKESFEILPADSWDPEKYSFFTTNIIRGFLLLFGLLQLLLLYWLYLILRIIYNVVFAWDLDDTRSDTDAIPSNVPTIPADRVFSIEGRGLKLTTAQDVQEWVDAIRNFDNLEEIRLNGNTIGAEAAEALGAALKEKTTLKVARLHDIFTGRLREEVGKATKILGDSLKDHKELLLLDLSDNAFGPTGADAVYDFLANSSSLQTLYLNNNGLGIQGGKTIAKALMERHEKNVKEGKQSSLRCIVAGRNRLENGSSKELSDLFAAIGTLTEVQIPQNGIRPEGIAILMEGLAKNPDLRILNLQDNTFTEPGSLALAKALNQWNQLDHLNIGDSLLGAKGGRSVIEALDKKSTITHLNLQYNEIEADGAAALAEILPSLVNLKTLELNGNRFDAESDVVERIKAALSENDIDDCLGSLSDMEELTDDEDDDSDDEQIQQTTTTAAPVKNNLSLDKEAKKEVKANVQDLIDQMEKRFGLN</sequence>
<dbReference type="GO" id="GO:0048471">
    <property type="term" value="C:perinuclear region of cytoplasm"/>
    <property type="evidence" value="ECO:0007669"/>
    <property type="project" value="TreeGrafter"/>
</dbReference>
<comment type="subcellular location">
    <subcellularLocation>
        <location evidence="1">Membrane</location>
        <topology evidence="1">Multi-pass membrane protein</topology>
    </subcellularLocation>
</comment>